<accession>A0A4R3Y914</accession>
<name>A0A4R3Y914_9PROT</name>
<dbReference type="Proteomes" id="UP000295367">
    <property type="component" value="Unassembled WGS sequence"/>
</dbReference>
<dbReference type="OrthoDB" id="1358056at2"/>
<evidence type="ECO:0000313" key="1">
    <source>
        <dbReference type="EMBL" id="TCV87458.1"/>
    </source>
</evidence>
<gene>
    <name evidence="1" type="ORF">EDC63_105127</name>
</gene>
<sequence length="138" mass="14979">MSCILRVSGESLNVDSLLSEFQLEADRSWKKGEPRTLKGKLYTDSGANFVASGADLDEFNRQVNEATKYLEINAPVISEIVKFPGIQDAVLDFGVSLKEGYVTQFAYLPPKLIQLAASAGIGIEISHYACGNDDGEDS</sequence>
<protein>
    <recommendedName>
        <fullName evidence="3">DUF4279 domain-containing protein</fullName>
    </recommendedName>
</protein>
<evidence type="ECO:0008006" key="3">
    <source>
        <dbReference type="Google" id="ProtNLM"/>
    </source>
</evidence>
<reference evidence="1 2" key="1">
    <citation type="submission" date="2019-03" db="EMBL/GenBank/DDBJ databases">
        <title>Genomic Encyclopedia of Type Strains, Phase IV (KMG-IV): sequencing the most valuable type-strain genomes for metagenomic binning, comparative biology and taxonomic classification.</title>
        <authorList>
            <person name="Goeker M."/>
        </authorList>
    </citation>
    <scope>NUCLEOTIDE SEQUENCE [LARGE SCALE GENOMIC DNA]</scope>
    <source>
        <strain evidence="1 2">DSM 100309</strain>
    </source>
</reference>
<proteinExistence type="predicted"/>
<organism evidence="1 2">
    <name type="scientific">Sulfurirhabdus autotrophica</name>
    <dbReference type="NCBI Taxonomy" id="1706046"/>
    <lineage>
        <taxon>Bacteria</taxon>
        <taxon>Pseudomonadati</taxon>
        <taxon>Pseudomonadota</taxon>
        <taxon>Betaproteobacteria</taxon>
        <taxon>Nitrosomonadales</taxon>
        <taxon>Sulfuricellaceae</taxon>
        <taxon>Sulfurirhabdus</taxon>
    </lineage>
</organism>
<comment type="caution">
    <text evidence="1">The sequence shown here is derived from an EMBL/GenBank/DDBJ whole genome shotgun (WGS) entry which is preliminary data.</text>
</comment>
<dbReference type="AlphaFoldDB" id="A0A4R3Y914"/>
<dbReference type="EMBL" id="SMCO01000005">
    <property type="protein sequence ID" value="TCV87458.1"/>
    <property type="molecule type" value="Genomic_DNA"/>
</dbReference>
<keyword evidence="2" id="KW-1185">Reference proteome</keyword>
<dbReference type="RefSeq" id="WP_124945561.1">
    <property type="nucleotide sequence ID" value="NZ_BHVT01000017.1"/>
</dbReference>
<evidence type="ECO:0000313" key="2">
    <source>
        <dbReference type="Proteomes" id="UP000295367"/>
    </source>
</evidence>